<keyword evidence="3" id="KW-1185">Reference proteome</keyword>
<feature type="signal peptide" evidence="1">
    <location>
        <begin position="1"/>
        <end position="24"/>
    </location>
</feature>
<comment type="caution">
    <text evidence="2">The sequence shown here is derived from an EMBL/GenBank/DDBJ whole genome shotgun (WGS) entry which is preliminary data.</text>
</comment>
<protein>
    <recommendedName>
        <fullName evidence="4">Secreted protein</fullName>
    </recommendedName>
</protein>
<organism evidence="2 3">
    <name type="scientific">Amblyomma americanum</name>
    <name type="common">Lone star tick</name>
    <dbReference type="NCBI Taxonomy" id="6943"/>
    <lineage>
        <taxon>Eukaryota</taxon>
        <taxon>Metazoa</taxon>
        <taxon>Ecdysozoa</taxon>
        <taxon>Arthropoda</taxon>
        <taxon>Chelicerata</taxon>
        <taxon>Arachnida</taxon>
        <taxon>Acari</taxon>
        <taxon>Parasitiformes</taxon>
        <taxon>Ixodida</taxon>
        <taxon>Ixodoidea</taxon>
        <taxon>Ixodidae</taxon>
        <taxon>Amblyomminae</taxon>
        <taxon>Amblyomma</taxon>
    </lineage>
</organism>
<name>A0AAQ4EBH7_AMBAM</name>
<reference evidence="2 3" key="1">
    <citation type="journal article" date="2023" name="Arcadia Sci">
        <title>De novo assembly of a long-read Amblyomma americanum tick genome.</title>
        <authorList>
            <person name="Chou S."/>
            <person name="Poskanzer K.E."/>
            <person name="Rollins M."/>
            <person name="Thuy-Boun P.S."/>
        </authorList>
    </citation>
    <scope>NUCLEOTIDE SEQUENCE [LARGE SCALE GENOMIC DNA]</scope>
    <source>
        <strain evidence="2">F_SG_1</strain>
        <tissue evidence="2">Salivary glands</tissue>
    </source>
</reference>
<dbReference type="Proteomes" id="UP001321473">
    <property type="component" value="Unassembled WGS sequence"/>
</dbReference>
<dbReference type="EMBL" id="JARKHS020018773">
    <property type="protein sequence ID" value="KAK8772131.1"/>
    <property type="molecule type" value="Genomic_DNA"/>
</dbReference>
<evidence type="ECO:0000256" key="1">
    <source>
        <dbReference type="SAM" id="SignalP"/>
    </source>
</evidence>
<evidence type="ECO:0008006" key="4">
    <source>
        <dbReference type="Google" id="ProtNLM"/>
    </source>
</evidence>
<gene>
    <name evidence="2" type="ORF">V5799_024621</name>
</gene>
<sequence>MASSLPWKRAIFFSSSLWISCVQVLDEARLPAAGLARKQSHPASGASPIPANVEATSRQVLMEVAAG</sequence>
<proteinExistence type="predicted"/>
<evidence type="ECO:0000313" key="3">
    <source>
        <dbReference type="Proteomes" id="UP001321473"/>
    </source>
</evidence>
<evidence type="ECO:0000313" key="2">
    <source>
        <dbReference type="EMBL" id="KAK8772131.1"/>
    </source>
</evidence>
<dbReference type="AlphaFoldDB" id="A0AAQ4EBH7"/>
<keyword evidence="1" id="KW-0732">Signal</keyword>
<accession>A0AAQ4EBH7</accession>
<feature type="chain" id="PRO_5042911073" description="Secreted protein" evidence="1">
    <location>
        <begin position="25"/>
        <end position="67"/>
    </location>
</feature>